<name>A0ABU3B4R9_9GAMM</name>
<accession>A0ABU3B4R9</accession>
<feature type="compositionally biased region" description="Basic and acidic residues" evidence="3">
    <location>
        <begin position="44"/>
        <end position="64"/>
    </location>
</feature>
<evidence type="ECO:0000256" key="4">
    <source>
        <dbReference type="SAM" id="SignalP"/>
    </source>
</evidence>
<dbReference type="InterPro" id="IPR058649">
    <property type="entry name" value="CzcB_C"/>
</dbReference>
<comment type="caution">
    <text evidence="8">The sequence shown here is derived from an EMBL/GenBank/DDBJ whole genome shotgun (WGS) entry which is preliminary data.</text>
</comment>
<dbReference type="Pfam" id="PF25973">
    <property type="entry name" value="BSH_CzcB"/>
    <property type="match status" value="1"/>
</dbReference>
<keyword evidence="4" id="KW-0732">Signal</keyword>
<dbReference type="InterPro" id="IPR051909">
    <property type="entry name" value="MFP_Cation_Efflux"/>
</dbReference>
<feature type="chain" id="PRO_5046510983" evidence="4">
    <location>
        <begin position="21"/>
        <end position="442"/>
    </location>
</feature>
<dbReference type="NCBIfam" id="TIGR01730">
    <property type="entry name" value="RND_mfp"/>
    <property type="match status" value="1"/>
</dbReference>
<dbReference type="Proteomes" id="UP001259982">
    <property type="component" value="Unassembled WGS sequence"/>
</dbReference>
<dbReference type="Gene3D" id="2.40.420.20">
    <property type="match status" value="1"/>
</dbReference>
<sequence length="442" mass="47507">MLNIDGLKVFCLLAVLAPLAACNQLSGGDSASAAETGKQSTSGHQDEGEDHSGFKHKGEHEGEHAGQSSGDSHDEEGGEHDEHAADKRRIHLTEAQRKQLSLKIGTAEAGSATAVVQAPATVRFDGDRVAKVGPRLEAKVVEVTRDLGETVEAGETVAVLDSVELGRAKARYLTTQARFSAALAEYQRDQKLARQEITSEAELLESRAAYLQAKAERDATRAELRLYGLDDDDIESVAVGGEQPLSRYQLTAPVAGTIQRRDLVPGQTVSAQQTPIHIVNNERMWVMIEAFERDLPRLSVDQQVQLQVRALPDQTFTGKTDWVSRELDEQSRTVRVRAVFPNADGALRAGMFGTARVQTDAEQRFALVPVDAVQTVEDDEVVFVPGDEDGAFRAVTVTTGDEGGGQVEIRSGLAPGNKVVTVGAFDLKSALTASGRSAAHSH</sequence>
<dbReference type="SUPFAM" id="SSF111369">
    <property type="entry name" value="HlyD-like secretion proteins"/>
    <property type="match status" value="1"/>
</dbReference>
<evidence type="ECO:0000256" key="2">
    <source>
        <dbReference type="ARBA" id="ARBA00022448"/>
    </source>
</evidence>
<organism evidence="8 9">
    <name type="scientific">Spectribacter acetivorans</name>
    <dbReference type="NCBI Taxonomy" id="3075603"/>
    <lineage>
        <taxon>Bacteria</taxon>
        <taxon>Pseudomonadati</taxon>
        <taxon>Pseudomonadota</taxon>
        <taxon>Gammaproteobacteria</taxon>
        <taxon>Salinisphaerales</taxon>
        <taxon>Salinisphaeraceae</taxon>
        <taxon>Spectribacter</taxon>
    </lineage>
</organism>
<dbReference type="RefSeq" id="WP_311657234.1">
    <property type="nucleotide sequence ID" value="NZ_JAVRHY010000002.1"/>
</dbReference>
<evidence type="ECO:0000313" key="8">
    <source>
        <dbReference type="EMBL" id="MDT0617454.1"/>
    </source>
</evidence>
<evidence type="ECO:0000313" key="9">
    <source>
        <dbReference type="Proteomes" id="UP001259982"/>
    </source>
</evidence>
<evidence type="ECO:0000259" key="7">
    <source>
        <dbReference type="Pfam" id="PF25975"/>
    </source>
</evidence>
<evidence type="ECO:0000259" key="6">
    <source>
        <dbReference type="Pfam" id="PF25973"/>
    </source>
</evidence>
<proteinExistence type="inferred from homology"/>
<gene>
    <name evidence="8" type="ORF">RM531_03135</name>
</gene>
<feature type="region of interest" description="Disordered" evidence="3">
    <location>
        <begin position="26"/>
        <end position="84"/>
    </location>
</feature>
<evidence type="ECO:0000256" key="3">
    <source>
        <dbReference type="SAM" id="MobiDB-lite"/>
    </source>
</evidence>
<dbReference type="Pfam" id="PF25954">
    <property type="entry name" value="Beta-barrel_RND_2"/>
    <property type="match status" value="1"/>
</dbReference>
<comment type="similarity">
    <text evidence="1">Belongs to the membrane fusion protein (MFP) (TC 8.A.1) family.</text>
</comment>
<feature type="domain" description="CusB-like beta-barrel" evidence="5">
    <location>
        <begin position="284"/>
        <end position="359"/>
    </location>
</feature>
<dbReference type="PANTHER" id="PTHR30097:SF4">
    <property type="entry name" value="SLR6042 PROTEIN"/>
    <property type="match status" value="1"/>
</dbReference>
<dbReference type="InterPro" id="IPR006143">
    <property type="entry name" value="RND_pump_MFP"/>
</dbReference>
<dbReference type="Gene3D" id="2.40.30.170">
    <property type="match status" value="1"/>
</dbReference>
<feature type="domain" description="CzcB-like C-terminal circularly permuted SH3-like" evidence="7">
    <location>
        <begin position="368"/>
        <end position="428"/>
    </location>
</feature>
<feature type="domain" description="CzcB-like barrel-sandwich hybrid" evidence="6">
    <location>
        <begin position="128"/>
        <end position="275"/>
    </location>
</feature>
<evidence type="ECO:0000256" key="1">
    <source>
        <dbReference type="ARBA" id="ARBA00009477"/>
    </source>
</evidence>
<protein>
    <submittedName>
        <fullName evidence="8">Efflux RND transporter periplasmic adaptor subunit</fullName>
    </submittedName>
</protein>
<dbReference type="InterPro" id="IPR058792">
    <property type="entry name" value="Beta-barrel_RND_2"/>
</dbReference>
<dbReference type="Pfam" id="PF25975">
    <property type="entry name" value="CzcB_C"/>
    <property type="match status" value="1"/>
</dbReference>
<dbReference type="EMBL" id="JAVRHY010000002">
    <property type="protein sequence ID" value="MDT0617454.1"/>
    <property type="molecule type" value="Genomic_DNA"/>
</dbReference>
<dbReference type="PANTHER" id="PTHR30097">
    <property type="entry name" value="CATION EFFLUX SYSTEM PROTEIN CUSB"/>
    <property type="match status" value="1"/>
</dbReference>
<keyword evidence="2" id="KW-0813">Transport</keyword>
<dbReference type="Gene3D" id="1.10.287.470">
    <property type="entry name" value="Helix hairpin bin"/>
    <property type="match status" value="1"/>
</dbReference>
<dbReference type="InterPro" id="IPR058647">
    <property type="entry name" value="BSH_CzcB-like"/>
</dbReference>
<evidence type="ECO:0000259" key="5">
    <source>
        <dbReference type="Pfam" id="PF25954"/>
    </source>
</evidence>
<feature type="signal peptide" evidence="4">
    <location>
        <begin position="1"/>
        <end position="20"/>
    </location>
</feature>
<reference evidence="8 9" key="1">
    <citation type="submission" date="2023-09" db="EMBL/GenBank/DDBJ databases">
        <authorList>
            <person name="Rey-Velasco X."/>
        </authorList>
    </citation>
    <scope>NUCLEOTIDE SEQUENCE [LARGE SCALE GENOMIC DNA]</scope>
    <source>
        <strain evidence="8 9">P385</strain>
    </source>
</reference>
<dbReference type="Gene3D" id="2.40.50.100">
    <property type="match status" value="1"/>
</dbReference>
<keyword evidence="9" id="KW-1185">Reference proteome</keyword>